<evidence type="ECO:0000313" key="1">
    <source>
        <dbReference type="EMBL" id="TFK31763.1"/>
    </source>
</evidence>
<sequence length="310" mass="35298">MAEINIVVALGPSEDSYFLGVGRRAVYNKVPQSLVDKLNGGELPVVRTSWINIDKTGRYWCGENFVGPNVMYEIQAGCTLQSHITQSGAQFITFPDYDDASTDPWFFIKHKNLGHWNASLPHFYINTLNVIREHVTNFDNALKWIIFGKGGTHIYQFENGFLANLEGPHEDPDHALNQALRQFDPEHNTSIVQGQWMVDRGSSISLCDHRYFFLKFKNTHTKLYELRFSLPPHLDTKLKELLALAKTPEEQQALTIETQNVMSQVNAHISTQTSINNMLNNTMMQTGVSFNNATGGAQYELVPKWARRFF</sequence>
<dbReference type="OrthoDB" id="3006414at2759"/>
<dbReference type="EMBL" id="ML213710">
    <property type="protein sequence ID" value="TFK31763.1"/>
    <property type="molecule type" value="Genomic_DNA"/>
</dbReference>
<organism evidence="1 2">
    <name type="scientific">Crucibulum laeve</name>
    <dbReference type="NCBI Taxonomy" id="68775"/>
    <lineage>
        <taxon>Eukaryota</taxon>
        <taxon>Fungi</taxon>
        <taxon>Dikarya</taxon>
        <taxon>Basidiomycota</taxon>
        <taxon>Agaricomycotina</taxon>
        <taxon>Agaricomycetes</taxon>
        <taxon>Agaricomycetidae</taxon>
        <taxon>Agaricales</taxon>
        <taxon>Agaricineae</taxon>
        <taxon>Nidulariaceae</taxon>
        <taxon>Crucibulum</taxon>
    </lineage>
</organism>
<protein>
    <submittedName>
        <fullName evidence="1">Uncharacterized protein</fullName>
    </submittedName>
</protein>
<keyword evidence="2" id="KW-1185">Reference proteome</keyword>
<gene>
    <name evidence="1" type="ORF">BDQ12DRAFT_739803</name>
</gene>
<dbReference type="Proteomes" id="UP000308652">
    <property type="component" value="Unassembled WGS sequence"/>
</dbReference>
<evidence type="ECO:0000313" key="2">
    <source>
        <dbReference type="Proteomes" id="UP000308652"/>
    </source>
</evidence>
<accession>A0A5C3LHU5</accession>
<reference evidence="1 2" key="1">
    <citation type="journal article" date="2019" name="Nat. Ecol. Evol.">
        <title>Megaphylogeny resolves global patterns of mushroom evolution.</title>
        <authorList>
            <person name="Varga T."/>
            <person name="Krizsan K."/>
            <person name="Foldi C."/>
            <person name="Dima B."/>
            <person name="Sanchez-Garcia M."/>
            <person name="Sanchez-Ramirez S."/>
            <person name="Szollosi G.J."/>
            <person name="Szarkandi J.G."/>
            <person name="Papp V."/>
            <person name="Albert L."/>
            <person name="Andreopoulos W."/>
            <person name="Angelini C."/>
            <person name="Antonin V."/>
            <person name="Barry K.W."/>
            <person name="Bougher N.L."/>
            <person name="Buchanan P."/>
            <person name="Buyck B."/>
            <person name="Bense V."/>
            <person name="Catcheside P."/>
            <person name="Chovatia M."/>
            <person name="Cooper J."/>
            <person name="Damon W."/>
            <person name="Desjardin D."/>
            <person name="Finy P."/>
            <person name="Geml J."/>
            <person name="Haridas S."/>
            <person name="Hughes K."/>
            <person name="Justo A."/>
            <person name="Karasinski D."/>
            <person name="Kautmanova I."/>
            <person name="Kiss B."/>
            <person name="Kocsube S."/>
            <person name="Kotiranta H."/>
            <person name="LaButti K.M."/>
            <person name="Lechner B.E."/>
            <person name="Liimatainen K."/>
            <person name="Lipzen A."/>
            <person name="Lukacs Z."/>
            <person name="Mihaltcheva S."/>
            <person name="Morgado L.N."/>
            <person name="Niskanen T."/>
            <person name="Noordeloos M.E."/>
            <person name="Ohm R.A."/>
            <person name="Ortiz-Santana B."/>
            <person name="Ovrebo C."/>
            <person name="Racz N."/>
            <person name="Riley R."/>
            <person name="Savchenko A."/>
            <person name="Shiryaev A."/>
            <person name="Soop K."/>
            <person name="Spirin V."/>
            <person name="Szebenyi C."/>
            <person name="Tomsovsky M."/>
            <person name="Tulloss R.E."/>
            <person name="Uehling J."/>
            <person name="Grigoriev I.V."/>
            <person name="Vagvolgyi C."/>
            <person name="Papp T."/>
            <person name="Martin F.M."/>
            <person name="Miettinen O."/>
            <person name="Hibbett D.S."/>
            <person name="Nagy L.G."/>
        </authorList>
    </citation>
    <scope>NUCLEOTIDE SEQUENCE [LARGE SCALE GENOMIC DNA]</scope>
    <source>
        <strain evidence="1 2">CBS 166.37</strain>
    </source>
</reference>
<dbReference type="AlphaFoldDB" id="A0A5C3LHU5"/>
<name>A0A5C3LHU5_9AGAR</name>
<proteinExistence type="predicted"/>